<evidence type="ECO:0000313" key="3">
    <source>
        <dbReference type="EMBL" id="MDO1558523.1"/>
    </source>
</evidence>
<organism evidence="3 4">
    <name type="scientific">Peiella sedimenti</name>
    <dbReference type="NCBI Taxonomy" id="3061083"/>
    <lineage>
        <taxon>Bacteria</taxon>
        <taxon>Pseudomonadati</taxon>
        <taxon>Pseudomonadota</taxon>
        <taxon>Alphaproteobacteria</taxon>
        <taxon>Caulobacterales</taxon>
        <taxon>Caulobacteraceae</taxon>
        <taxon>Peiella</taxon>
    </lineage>
</organism>
<proteinExistence type="predicted"/>
<protein>
    <submittedName>
        <fullName evidence="3">Uncharacterized protein</fullName>
    </submittedName>
</protein>
<evidence type="ECO:0000256" key="1">
    <source>
        <dbReference type="SAM" id="MobiDB-lite"/>
    </source>
</evidence>
<keyword evidence="2" id="KW-0732">Signal</keyword>
<evidence type="ECO:0000256" key="2">
    <source>
        <dbReference type="SAM" id="SignalP"/>
    </source>
</evidence>
<gene>
    <name evidence="3" type="ORF">Q0812_03665</name>
</gene>
<dbReference type="RefSeq" id="WP_302108932.1">
    <property type="nucleotide sequence ID" value="NZ_JAUKTR010000001.1"/>
</dbReference>
<keyword evidence="4" id="KW-1185">Reference proteome</keyword>
<feature type="compositionally biased region" description="Low complexity" evidence="1">
    <location>
        <begin position="98"/>
        <end position="110"/>
    </location>
</feature>
<comment type="caution">
    <text evidence="3">The sequence shown here is derived from an EMBL/GenBank/DDBJ whole genome shotgun (WGS) entry which is preliminary data.</text>
</comment>
<dbReference type="EMBL" id="JAUKTR010000001">
    <property type="protein sequence ID" value="MDO1558523.1"/>
    <property type="molecule type" value="Genomic_DNA"/>
</dbReference>
<feature type="region of interest" description="Disordered" evidence="1">
    <location>
        <begin position="84"/>
        <end position="151"/>
    </location>
</feature>
<feature type="chain" id="PRO_5047296194" evidence="2">
    <location>
        <begin position="24"/>
        <end position="151"/>
    </location>
</feature>
<accession>A0ABT8SIX8</accession>
<feature type="region of interest" description="Disordered" evidence="1">
    <location>
        <begin position="48"/>
        <end position="72"/>
    </location>
</feature>
<feature type="compositionally biased region" description="Polar residues" evidence="1">
    <location>
        <begin position="84"/>
        <end position="97"/>
    </location>
</feature>
<reference evidence="3" key="1">
    <citation type="submission" date="2023-07" db="EMBL/GenBank/DDBJ databases">
        <title>Brevundimonas soil sp. nov., isolated from the soil of chemical plant.</title>
        <authorList>
            <person name="Wu N."/>
        </authorList>
    </citation>
    <scope>NUCLEOTIDE SEQUENCE</scope>
    <source>
        <strain evidence="3">XZ-24</strain>
    </source>
</reference>
<sequence>MRRMMMAMGCASAALILASAANAQDPGDPGTRTDDHTCMALAMEANEAAENNMSENTGRRYGSGEATPAEREYKQECMAPTTSRMYSSTAVTTNENLSSTTVSGTTGVGTPILPPRTELITNGPVPDTPANRARYGGPNSRAGQMTAPRGN</sequence>
<name>A0ABT8SIX8_9CAUL</name>
<feature type="signal peptide" evidence="2">
    <location>
        <begin position="1"/>
        <end position="23"/>
    </location>
</feature>
<evidence type="ECO:0000313" key="4">
    <source>
        <dbReference type="Proteomes" id="UP001169063"/>
    </source>
</evidence>
<dbReference type="Proteomes" id="UP001169063">
    <property type="component" value="Unassembled WGS sequence"/>
</dbReference>